<dbReference type="AlphaFoldDB" id="A0A1A8X7Z2"/>
<proteinExistence type="predicted"/>
<evidence type="ECO:0000313" key="2">
    <source>
        <dbReference type="Proteomes" id="UP000078546"/>
    </source>
</evidence>
<protein>
    <submittedName>
        <fullName evidence="1">PIR Superfamily Protein</fullName>
    </submittedName>
</protein>
<gene>
    <name evidence="1" type="ORF">POVCU1_066400</name>
</gene>
<evidence type="ECO:0000313" key="1">
    <source>
        <dbReference type="EMBL" id="SBT01367.1"/>
    </source>
</evidence>
<accession>A0A1A8X7Z2</accession>
<name>A0A1A8X7Z2_PLAOA</name>
<dbReference type="EMBL" id="FLQV01002455">
    <property type="protein sequence ID" value="SBT01367.1"/>
    <property type="molecule type" value="Genomic_DNA"/>
</dbReference>
<organism evidence="1 2">
    <name type="scientific">Plasmodium ovale curtisi</name>
    <dbReference type="NCBI Taxonomy" id="864141"/>
    <lineage>
        <taxon>Eukaryota</taxon>
        <taxon>Sar</taxon>
        <taxon>Alveolata</taxon>
        <taxon>Apicomplexa</taxon>
        <taxon>Aconoidasida</taxon>
        <taxon>Haemosporida</taxon>
        <taxon>Plasmodiidae</taxon>
        <taxon>Plasmodium</taxon>
        <taxon>Plasmodium (Plasmodium)</taxon>
    </lineage>
</organism>
<reference evidence="2" key="1">
    <citation type="submission" date="2016-05" db="EMBL/GenBank/DDBJ databases">
        <authorList>
            <person name="Naeem Raeece"/>
        </authorList>
    </citation>
    <scope>NUCLEOTIDE SEQUENCE [LARGE SCALE GENOMIC DNA]</scope>
</reference>
<sequence length="323" mass="38580">MADSYEYEKVKDFLSYKAKFDSFEYKFSDFIISDPIVMKCRENKSLDVTKRFFLTDLCVKVNKYLKYFSDLNKNSVEHCEYLNYYLNGKYKNNKDVLLYQNALDPQDPWNIFDDSISNISKYKSKIYHLEEDVFEKIDTLYKLIEQYIFFITRTKQPDMRDNFCKYAEGFANVYNTAIDECYNEYNNKYCRELKEYRNKYSTQEEFIKTCQNVQSLKPSPEQNSSEASTYTRDISNAQDVSYSASDIGSLVGKILGGCLASLLVYKFMPLKSLLPFRKQKKNTDWDNIDYESYGYYSPNYEHEQAFEDTGQYNVQYYSRYYFE</sequence>
<dbReference type="Proteomes" id="UP000078546">
    <property type="component" value="Unassembled WGS sequence"/>
</dbReference>
<dbReference type="Pfam" id="PF05795">
    <property type="entry name" value="Plasmodium_Vir"/>
    <property type="match status" value="1"/>
</dbReference>
<dbReference type="InterPro" id="IPR008780">
    <property type="entry name" value="Plasmodium_Vir"/>
</dbReference>